<evidence type="ECO:0000313" key="1">
    <source>
        <dbReference type="EMBL" id="PKY54389.1"/>
    </source>
</evidence>
<gene>
    <name evidence="1" type="ORF">RhiirA4_548200</name>
</gene>
<comment type="caution">
    <text evidence="1">The sequence shown here is derived from an EMBL/GenBank/DDBJ whole genome shotgun (WGS) entry which is preliminary data.</text>
</comment>
<sequence>MLSLANNQISKVIEERLRLMTLLEDSSIIIDLRTNNGFQEIYTGTSLISILIRIFRPFCTSFSYLSSLKKLVRKKNYEYYSEEFEKMAISLENNSDQTARTQIYHEMELISPGIIKREYLCKKTKAKE</sequence>
<reference evidence="1 2" key="1">
    <citation type="submission" date="2015-10" db="EMBL/GenBank/DDBJ databases">
        <title>Genome analyses suggest a sexual origin of heterokaryosis in a supposedly ancient asexual fungus.</title>
        <authorList>
            <person name="Ropars J."/>
            <person name="Sedzielewska K."/>
            <person name="Noel J."/>
            <person name="Charron P."/>
            <person name="Farinelli L."/>
            <person name="Marton T."/>
            <person name="Kruger M."/>
            <person name="Pelin A."/>
            <person name="Brachmann A."/>
            <person name="Corradi N."/>
        </authorList>
    </citation>
    <scope>NUCLEOTIDE SEQUENCE [LARGE SCALE GENOMIC DNA]</scope>
    <source>
        <strain evidence="1 2">A4</strain>
    </source>
</reference>
<dbReference type="EMBL" id="LLXI01001599">
    <property type="protein sequence ID" value="PKY54389.1"/>
    <property type="molecule type" value="Genomic_DNA"/>
</dbReference>
<organism evidence="1 2">
    <name type="scientific">Rhizophagus irregularis</name>
    <dbReference type="NCBI Taxonomy" id="588596"/>
    <lineage>
        <taxon>Eukaryota</taxon>
        <taxon>Fungi</taxon>
        <taxon>Fungi incertae sedis</taxon>
        <taxon>Mucoromycota</taxon>
        <taxon>Glomeromycotina</taxon>
        <taxon>Glomeromycetes</taxon>
        <taxon>Glomerales</taxon>
        <taxon>Glomeraceae</taxon>
        <taxon>Rhizophagus</taxon>
    </lineage>
</organism>
<dbReference type="AlphaFoldDB" id="A0A2I1H6A0"/>
<protein>
    <submittedName>
        <fullName evidence="1">Uncharacterized protein</fullName>
    </submittedName>
</protein>
<evidence type="ECO:0000313" key="2">
    <source>
        <dbReference type="Proteomes" id="UP000234323"/>
    </source>
</evidence>
<dbReference type="Proteomes" id="UP000234323">
    <property type="component" value="Unassembled WGS sequence"/>
</dbReference>
<proteinExistence type="predicted"/>
<name>A0A2I1H6A0_9GLOM</name>
<keyword evidence="2" id="KW-1185">Reference proteome</keyword>
<accession>A0A2I1H6A0</accession>